<accession>A0A518ANB0</accession>
<keyword evidence="1" id="KW-0812">Transmembrane</keyword>
<evidence type="ECO:0000313" key="2">
    <source>
        <dbReference type="EMBL" id="QDU56218.1"/>
    </source>
</evidence>
<protein>
    <submittedName>
        <fullName evidence="2">Uncharacterized protein</fullName>
    </submittedName>
</protein>
<feature type="transmembrane region" description="Helical" evidence="1">
    <location>
        <begin position="20"/>
        <end position="45"/>
    </location>
</feature>
<dbReference type="RefSeq" id="WP_145246981.1">
    <property type="nucleotide sequence ID" value="NZ_CP036278.1"/>
</dbReference>
<dbReference type="EMBL" id="CP036278">
    <property type="protein sequence ID" value="QDU56218.1"/>
    <property type="molecule type" value="Genomic_DNA"/>
</dbReference>
<sequence length="150" mass="16648">MNLVLLHRALPASVHRQRRGTALVVALTCLLLISMLVTAMLQAALTSRRQLRTERHARQAMLLLQAGAERAQQQWTLQETYDGETLRIEVPEPTETQTGEVVIARVAADPQTADPPTKGHLTITAKYPLESPHFVQRSLTISLPQSTPSR</sequence>
<dbReference type="AlphaFoldDB" id="A0A518ANB0"/>
<gene>
    <name evidence="2" type="ORF">Pan181_24260</name>
</gene>
<keyword evidence="1" id="KW-1133">Transmembrane helix</keyword>
<evidence type="ECO:0000313" key="3">
    <source>
        <dbReference type="Proteomes" id="UP000315750"/>
    </source>
</evidence>
<dbReference type="KEGG" id="amuc:Pan181_24260"/>
<name>A0A518ANB0_9BACT</name>
<evidence type="ECO:0000256" key="1">
    <source>
        <dbReference type="SAM" id="Phobius"/>
    </source>
</evidence>
<dbReference type="Proteomes" id="UP000315750">
    <property type="component" value="Chromosome"/>
</dbReference>
<organism evidence="2 3">
    <name type="scientific">Aeoliella mucimassa</name>
    <dbReference type="NCBI Taxonomy" id="2527972"/>
    <lineage>
        <taxon>Bacteria</taxon>
        <taxon>Pseudomonadati</taxon>
        <taxon>Planctomycetota</taxon>
        <taxon>Planctomycetia</taxon>
        <taxon>Pirellulales</taxon>
        <taxon>Lacipirellulaceae</taxon>
        <taxon>Aeoliella</taxon>
    </lineage>
</organism>
<keyword evidence="1" id="KW-0472">Membrane</keyword>
<proteinExistence type="predicted"/>
<reference evidence="2 3" key="1">
    <citation type="submission" date="2019-02" db="EMBL/GenBank/DDBJ databases">
        <title>Deep-cultivation of Planctomycetes and their phenomic and genomic characterization uncovers novel biology.</title>
        <authorList>
            <person name="Wiegand S."/>
            <person name="Jogler M."/>
            <person name="Boedeker C."/>
            <person name="Pinto D."/>
            <person name="Vollmers J."/>
            <person name="Rivas-Marin E."/>
            <person name="Kohn T."/>
            <person name="Peeters S.H."/>
            <person name="Heuer A."/>
            <person name="Rast P."/>
            <person name="Oberbeckmann S."/>
            <person name="Bunk B."/>
            <person name="Jeske O."/>
            <person name="Meyerdierks A."/>
            <person name="Storesund J.E."/>
            <person name="Kallscheuer N."/>
            <person name="Luecker S."/>
            <person name="Lage O.M."/>
            <person name="Pohl T."/>
            <person name="Merkel B.J."/>
            <person name="Hornburger P."/>
            <person name="Mueller R.-W."/>
            <person name="Bruemmer F."/>
            <person name="Labrenz M."/>
            <person name="Spormann A.M."/>
            <person name="Op den Camp H."/>
            <person name="Overmann J."/>
            <person name="Amann R."/>
            <person name="Jetten M.S.M."/>
            <person name="Mascher T."/>
            <person name="Medema M.H."/>
            <person name="Devos D.P."/>
            <person name="Kaster A.-K."/>
            <person name="Ovreas L."/>
            <person name="Rohde M."/>
            <person name="Galperin M.Y."/>
            <person name="Jogler C."/>
        </authorList>
    </citation>
    <scope>NUCLEOTIDE SEQUENCE [LARGE SCALE GENOMIC DNA]</scope>
    <source>
        <strain evidence="2 3">Pan181</strain>
    </source>
</reference>
<keyword evidence="3" id="KW-1185">Reference proteome</keyword>